<protein>
    <recommendedName>
        <fullName evidence="2">precorrin-2 dehydrogenase</fullName>
        <ecNumber evidence="2">1.3.1.76</ecNumber>
    </recommendedName>
</protein>
<keyword evidence="4" id="KW-0520">NAD</keyword>
<dbReference type="EMBL" id="BMOY01000056">
    <property type="protein sequence ID" value="GGJ13581.1"/>
    <property type="molecule type" value="Genomic_DNA"/>
</dbReference>
<evidence type="ECO:0000256" key="5">
    <source>
        <dbReference type="ARBA" id="ARBA00023244"/>
    </source>
</evidence>
<dbReference type="GO" id="GO:0043115">
    <property type="term" value="F:precorrin-2 dehydrogenase activity"/>
    <property type="evidence" value="ECO:0007669"/>
    <property type="project" value="UniProtKB-EC"/>
</dbReference>
<dbReference type="Proteomes" id="UP000637695">
    <property type="component" value="Unassembled WGS sequence"/>
</dbReference>
<reference evidence="8" key="1">
    <citation type="journal article" date="2014" name="Int. J. Syst. Evol. Microbiol.">
        <title>Complete genome sequence of Corynebacterium casei LMG S-19264T (=DSM 44701T), isolated from a smear-ripened cheese.</title>
        <authorList>
            <consortium name="US DOE Joint Genome Institute (JGI-PGF)"/>
            <person name="Walter F."/>
            <person name="Albersmeier A."/>
            <person name="Kalinowski J."/>
            <person name="Ruckert C."/>
        </authorList>
    </citation>
    <scope>NUCLEOTIDE SEQUENCE</scope>
    <source>
        <strain evidence="8">JCM 18487</strain>
    </source>
</reference>
<dbReference type="SUPFAM" id="SSF75615">
    <property type="entry name" value="Siroheme synthase middle domains-like"/>
    <property type="match status" value="1"/>
</dbReference>
<reference evidence="8" key="2">
    <citation type="submission" date="2020-09" db="EMBL/GenBank/DDBJ databases">
        <authorList>
            <person name="Sun Q."/>
            <person name="Ohkuma M."/>
        </authorList>
    </citation>
    <scope>NUCLEOTIDE SEQUENCE</scope>
    <source>
        <strain evidence="8">JCM 18487</strain>
    </source>
</reference>
<dbReference type="InterPro" id="IPR028161">
    <property type="entry name" value="Met8-like"/>
</dbReference>
<dbReference type="GO" id="GO:0019354">
    <property type="term" value="P:siroheme biosynthetic process"/>
    <property type="evidence" value="ECO:0007669"/>
    <property type="project" value="InterPro"/>
</dbReference>
<organism evidence="8 9">
    <name type="scientific">Alicyclobacillus cellulosilyticus</name>
    <dbReference type="NCBI Taxonomy" id="1003997"/>
    <lineage>
        <taxon>Bacteria</taxon>
        <taxon>Bacillati</taxon>
        <taxon>Bacillota</taxon>
        <taxon>Bacilli</taxon>
        <taxon>Bacillales</taxon>
        <taxon>Alicyclobacillaceae</taxon>
        <taxon>Alicyclobacillus</taxon>
    </lineage>
</organism>
<evidence type="ECO:0000256" key="7">
    <source>
        <dbReference type="SAM" id="MobiDB-lite"/>
    </source>
</evidence>
<dbReference type="RefSeq" id="WP_188883361.1">
    <property type="nucleotide sequence ID" value="NZ_BMOY01000056.1"/>
</dbReference>
<keyword evidence="3" id="KW-0560">Oxidoreductase</keyword>
<evidence type="ECO:0000256" key="6">
    <source>
        <dbReference type="ARBA" id="ARBA00047561"/>
    </source>
</evidence>
<comment type="catalytic activity">
    <reaction evidence="6">
        <text>precorrin-2 + NAD(+) = sirohydrochlorin + NADH + 2 H(+)</text>
        <dbReference type="Rhea" id="RHEA:15613"/>
        <dbReference type="ChEBI" id="CHEBI:15378"/>
        <dbReference type="ChEBI" id="CHEBI:57540"/>
        <dbReference type="ChEBI" id="CHEBI:57945"/>
        <dbReference type="ChEBI" id="CHEBI:58351"/>
        <dbReference type="ChEBI" id="CHEBI:58827"/>
        <dbReference type="EC" id="1.3.1.76"/>
    </reaction>
</comment>
<sequence>MRTQRGAPAFAYPVFLEVKDKLCIVVGGGRVARRKVERLLAAGARVRVVSPVLEPGLASWAAEGVIEHWPRGYQHGDLADGWLVFAATDRPDVNRAVAAEAEARRLWVNVADSAAACTFVVPAVAVFDEVQIAISTSGRHPAQAKRLQERLVHDVAAGTCTFVSGLRARDGRRHDGAKPGGESETWSPTSS</sequence>
<dbReference type="InterPro" id="IPR006367">
    <property type="entry name" value="Sirohaem_synthase_N"/>
</dbReference>
<name>A0A917KJC0_9BACL</name>
<dbReference type="SUPFAM" id="SSF51735">
    <property type="entry name" value="NAD(P)-binding Rossmann-fold domains"/>
    <property type="match status" value="1"/>
</dbReference>
<dbReference type="NCBIfam" id="TIGR01470">
    <property type="entry name" value="cysG_Nterm"/>
    <property type="match status" value="1"/>
</dbReference>
<comment type="pathway">
    <text evidence="1">Porphyrin-containing compound metabolism; siroheme biosynthesis; sirohydrochlorin from precorrin-2: step 1/1.</text>
</comment>
<dbReference type="EC" id="1.3.1.76" evidence="2"/>
<evidence type="ECO:0000256" key="2">
    <source>
        <dbReference type="ARBA" id="ARBA00012400"/>
    </source>
</evidence>
<comment type="caution">
    <text evidence="8">The sequence shown here is derived from an EMBL/GenBank/DDBJ whole genome shotgun (WGS) entry which is preliminary data.</text>
</comment>
<gene>
    <name evidence="8" type="ORF">GCM10010885_23600</name>
</gene>
<dbReference type="InterPro" id="IPR036291">
    <property type="entry name" value="NAD(P)-bd_dom_sf"/>
</dbReference>
<evidence type="ECO:0000256" key="4">
    <source>
        <dbReference type="ARBA" id="ARBA00023027"/>
    </source>
</evidence>
<dbReference type="AlphaFoldDB" id="A0A917KJC0"/>
<feature type="region of interest" description="Disordered" evidence="7">
    <location>
        <begin position="170"/>
        <end position="191"/>
    </location>
</feature>
<dbReference type="Gene3D" id="3.40.50.720">
    <property type="entry name" value="NAD(P)-binding Rossmann-like Domain"/>
    <property type="match status" value="1"/>
</dbReference>
<keyword evidence="5" id="KW-0627">Porphyrin biosynthesis</keyword>
<proteinExistence type="predicted"/>
<dbReference type="Pfam" id="PF13241">
    <property type="entry name" value="NAD_binding_7"/>
    <property type="match status" value="1"/>
</dbReference>
<dbReference type="Gene3D" id="3.30.160.110">
    <property type="entry name" value="Siroheme synthase, domain 2"/>
    <property type="match status" value="1"/>
</dbReference>
<keyword evidence="9" id="KW-1185">Reference proteome</keyword>
<evidence type="ECO:0000313" key="8">
    <source>
        <dbReference type="EMBL" id="GGJ13581.1"/>
    </source>
</evidence>
<accession>A0A917KJC0</accession>
<evidence type="ECO:0000256" key="1">
    <source>
        <dbReference type="ARBA" id="ARBA00005010"/>
    </source>
</evidence>
<dbReference type="GO" id="GO:0004325">
    <property type="term" value="F:ferrochelatase activity"/>
    <property type="evidence" value="ECO:0007669"/>
    <property type="project" value="InterPro"/>
</dbReference>
<evidence type="ECO:0000313" key="9">
    <source>
        <dbReference type="Proteomes" id="UP000637695"/>
    </source>
</evidence>
<evidence type="ECO:0000256" key="3">
    <source>
        <dbReference type="ARBA" id="ARBA00023002"/>
    </source>
</evidence>
<dbReference type="PANTHER" id="PTHR35330:SF1">
    <property type="entry name" value="SIROHEME BIOSYNTHESIS PROTEIN MET8"/>
    <property type="match status" value="1"/>
</dbReference>
<dbReference type="PANTHER" id="PTHR35330">
    <property type="entry name" value="SIROHEME BIOSYNTHESIS PROTEIN MET8"/>
    <property type="match status" value="1"/>
</dbReference>